<feature type="transmembrane region" description="Helical" evidence="7">
    <location>
        <begin position="377"/>
        <end position="400"/>
    </location>
</feature>
<evidence type="ECO:0000256" key="3">
    <source>
        <dbReference type="ARBA" id="ARBA00022692"/>
    </source>
</evidence>
<feature type="compositionally biased region" description="Basic and acidic residues" evidence="6">
    <location>
        <begin position="451"/>
        <end position="467"/>
    </location>
</feature>
<evidence type="ECO:0000256" key="1">
    <source>
        <dbReference type="ARBA" id="ARBA00004651"/>
    </source>
</evidence>
<sequence length="499" mass="51901">MKPTDGSPSTGYRGVFRDREFTGLFVADVLSRTGSQLGRFALAALVYDQTNSPALAAATFAVSYLPGVLGGPFLSTLADRLPRRQLLIACDIARGVLTAAIALGHPRVEVALGLLLLVEFFRVPFGAARMAILADVLPGDRFAAGNALVATSQQVVQVAGFVVGGFVVASVGAQPSLLLNAVTYALSAALLVTFVVRRPAPAKTGGHRPHLIRDTWEGLRVVRDTDRLPTLLWLLFLGPTVLATAEGLAIPLAEDLGLGHQAAGVFLAAAPLGSAVGLLVVGRMSEHRRERILIPFSVGVGVCVAAVGLAPVPMLVIAELVLAGVAMGHVAHLQATIVGVVAQEARGRVIGFANTLLQVGQALALLLAGVVAEAASIRTVLVCSGVAASVAVCAVAWLGSPHGRRGRRSRSHGERQSGAPASSRPKPGPVSTESPTSGQSLVRDAGPVETQEGREPTRAEPRTERPSPRRTGRPTSARRRRSTRHTAESDGSGRRTAIG</sequence>
<evidence type="ECO:0000256" key="4">
    <source>
        <dbReference type="ARBA" id="ARBA00022989"/>
    </source>
</evidence>
<feature type="transmembrane region" description="Helical" evidence="7">
    <location>
        <begin position="262"/>
        <end position="281"/>
    </location>
</feature>
<dbReference type="EMBL" id="JADBEM010000001">
    <property type="protein sequence ID" value="MBE1610845.1"/>
    <property type="molecule type" value="Genomic_DNA"/>
</dbReference>
<evidence type="ECO:0000313" key="8">
    <source>
        <dbReference type="EMBL" id="MBE1610845.1"/>
    </source>
</evidence>
<accession>A0A927RG57</accession>
<dbReference type="AlphaFoldDB" id="A0A927RG57"/>
<dbReference type="CDD" id="cd06173">
    <property type="entry name" value="MFS_MefA_like"/>
    <property type="match status" value="1"/>
</dbReference>
<dbReference type="Pfam" id="PF07690">
    <property type="entry name" value="MFS_1"/>
    <property type="match status" value="2"/>
</dbReference>
<dbReference type="Gene3D" id="1.20.1250.20">
    <property type="entry name" value="MFS general substrate transporter like domains"/>
    <property type="match status" value="1"/>
</dbReference>
<feature type="compositionally biased region" description="Polar residues" evidence="6">
    <location>
        <begin position="431"/>
        <end position="440"/>
    </location>
</feature>
<protein>
    <submittedName>
        <fullName evidence="8">MFS family permease</fullName>
    </submittedName>
</protein>
<evidence type="ECO:0000313" key="9">
    <source>
        <dbReference type="Proteomes" id="UP000638648"/>
    </source>
</evidence>
<dbReference type="InterPro" id="IPR036259">
    <property type="entry name" value="MFS_trans_sf"/>
</dbReference>
<evidence type="ECO:0000256" key="7">
    <source>
        <dbReference type="SAM" id="Phobius"/>
    </source>
</evidence>
<organism evidence="8 9">
    <name type="scientific">Actinopolymorpha pittospori</name>
    <dbReference type="NCBI Taxonomy" id="648752"/>
    <lineage>
        <taxon>Bacteria</taxon>
        <taxon>Bacillati</taxon>
        <taxon>Actinomycetota</taxon>
        <taxon>Actinomycetes</taxon>
        <taxon>Propionibacteriales</taxon>
        <taxon>Actinopolymorphaceae</taxon>
        <taxon>Actinopolymorpha</taxon>
    </lineage>
</organism>
<keyword evidence="4 7" id="KW-1133">Transmembrane helix</keyword>
<gene>
    <name evidence="8" type="ORF">HEB94_007693</name>
</gene>
<reference evidence="8" key="1">
    <citation type="submission" date="2020-10" db="EMBL/GenBank/DDBJ databases">
        <title>Sequencing the genomes of 1000 actinobacteria strains.</title>
        <authorList>
            <person name="Klenk H.-P."/>
        </authorList>
    </citation>
    <scope>NUCLEOTIDE SEQUENCE</scope>
    <source>
        <strain evidence="8">DSM 45354</strain>
    </source>
</reference>
<keyword evidence="3 7" id="KW-0812">Transmembrane</keyword>
<feature type="region of interest" description="Disordered" evidence="6">
    <location>
        <begin position="401"/>
        <end position="499"/>
    </location>
</feature>
<feature type="transmembrane region" description="Helical" evidence="7">
    <location>
        <begin position="144"/>
        <end position="171"/>
    </location>
</feature>
<keyword evidence="5 7" id="KW-0472">Membrane</keyword>
<evidence type="ECO:0000256" key="2">
    <source>
        <dbReference type="ARBA" id="ARBA00022475"/>
    </source>
</evidence>
<name>A0A927RG57_9ACTN</name>
<feature type="transmembrane region" description="Helical" evidence="7">
    <location>
        <begin position="54"/>
        <end position="74"/>
    </location>
</feature>
<evidence type="ECO:0000256" key="6">
    <source>
        <dbReference type="SAM" id="MobiDB-lite"/>
    </source>
</evidence>
<keyword evidence="9" id="KW-1185">Reference proteome</keyword>
<feature type="transmembrane region" description="Helical" evidence="7">
    <location>
        <begin position="293"/>
        <end position="314"/>
    </location>
</feature>
<proteinExistence type="predicted"/>
<dbReference type="SUPFAM" id="SSF103473">
    <property type="entry name" value="MFS general substrate transporter"/>
    <property type="match status" value="1"/>
</dbReference>
<feature type="transmembrane region" description="Helical" evidence="7">
    <location>
        <begin position="177"/>
        <end position="196"/>
    </location>
</feature>
<dbReference type="PANTHER" id="PTHR23513:SF11">
    <property type="entry name" value="STAPHYLOFERRIN A TRANSPORTER"/>
    <property type="match status" value="1"/>
</dbReference>
<dbReference type="InterPro" id="IPR011701">
    <property type="entry name" value="MFS"/>
</dbReference>
<dbReference type="Proteomes" id="UP000638648">
    <property type="component" value="Unassembled WGS sequence"/>
</dbReference>
<comment type="caution">
    <text evidence="8">The sequence shown here is derived from an EMBL/GenBank/DDBJ whole genome shotgun (WGS) entry which is preliminary data.</text>
</comment>
<comment type="subcellular location">
    <subcellularLocation>
        <location evidence="1">Cell membrane</location>
        <topology evidence="1">Multi-pass membrane protein</topology>
    </subcellularLocation>
</comment>
<feature type="transmembrane region" description="Helical" evidence="7">
    <location>
        <begin position="349"/>
        <end position="371"/>
    </location>
</feature>
<evidence type="ECO:0000256" key="5">
    <source>
        <dbReference type="ARBA" id="ARBA00023136"/>
    </source>
</evidence>
<dbReference type="PANTHER" id="PTHR23513">
    <property type="entry name" value="INTEGRAL MEMBRANE EFFLUX PROTEIN-RELATED"/>
    <property type="match status" value="1"/>
</dbReference>
<feature type="transmembrane region" description="Helical" evidence="7">
    <location>
        <begin position="230"/>
        <end position="250"/>
    </location>
</feature>
<dbReference type="GO" id="GO:0022857">
    <property type="term" value="F:transmembrane transporter activity"/>
    <property type="evidence" value="ECO:0007669"/>
    <property type="project" value="InterPro"/>
</dbReference>
<dbReference type="RefSeq" id="WP_192754157.1">
    <property type="nucleotide sequence ID" value="NZ_BAABJL010000250.1"/>
</dbReference>
<feature type="compositionally biased region" description="Basic residues" evidence="6">
    <location>
        <begin position="468"/>
        <end position="484"/>
    </location>
</feature>
<dbReference type="GO" id="GO:0005886">
    <property type="term" value="C:plasma membrane"/>
    <property type="evidence" value="ECO:0007669"/>
    <property type="project" value="UniProtKB-SubCell"/>
</dbReference>
<feature type="transmembrane region" description="Helical" evidence="7">
    <location>
        <begin position="320"/>
        <end position="342"/>
    </location>
</feature>
<keyword evidence="2" id="KW-1003">Cell membrane</keyword>